<evidence type="ECO:0000313" key="1">
    <source>
        <dbReference type="EMBL" id="KKL61119.1"/>
    </source>
</evidence>
<proteinExistence type="predicted"/>
<dbReference type="EMBL" id="LAZR01028916">
    <property type="protein sequence ID" value="KKL61119.1"/>
    <property type="molecule type" value="Genomic_DNA"/>
</dbReference>
<feature type="non-terminal residue" evidence="1">
    <location>
        <position position="222"/>
    </location>
</feature>
<dbReference type="AlphaFoldDB" id="A0A0F9DHJ8"/>
<evidence type="ECO:0008006" key="2">
    <source>
        <dbReference type="Google" id="ProtNLM"/>
    </source>
</evidence>
<organism evidence="1">
    <name type="scientific">marine sediment metagenome</name>
    <dbReference type="NCBI Taxonomy" id="412755"/>
    <lineage>
        <taxon>unclassified sequences</taxon>
        <taxon>metagenomes</taxon>
        <taxon>ecological metagenomes</taxon>
    </lineage>
</organism>
<sequence>MVIGKIASKSKYHRAMSEYTSYERVKAALEHREPDKIPFDLGGTMVSGININALHALKKYLGLPGEAEIKDRVTQMASTGEDVIERLGVDIKNVSPRSSPQGMLKELGVREGYIRIEDEWGMRWRMPVQNGHYYDLYYSPLRDATSISDIEKFSWPDALDTERYSGMRKEANQIVFEEQKAYVLGRMSSGMWEHAMWMRGYEQFFMDMVTNEKLVHAIMNKI</sequence>
<reference evidence="1" key="1">
    <citation type="journal article" date="2015" name="Nature">
        <title>Complex archaea that bridge the gap between prokaryotes and eukaryotes.</title>
        <authorList>
            <person name="Spang A."/>
            <person name="Saw J.H."/>
            <person name="Jorgensen S.L."/>
            <person name="Zaremba-Niedzwiedzka K."/>
            <person name="Martijn J."/>
            <person name="Lind A.E."/>
            <person name="van Eijk R."/>
            <person name="Schleper C."/>
            <person name="Guy L."/>
            <person name="Ettema T.J."/>
        </authorList>
    </citation>
    <scope>NUCLEOTIDE SEQUENCE</scope>
</reference>
<name>A0A0F9DHJ8_9ZZZZ</name>
<protein>
    <recommendedName>
        <fullName evidence="2">Uroporphyrinogen decarboxylase (URO-D) domain-containing protein</fullName>
    </recommendedName>
</protein>
<dbReference type="InterPro" id="IPR038071">
    <property type="entry name" value="UROD/MetE-like_sf"/>
</dbReference>
<dbReference type="Gene3D" id="3.20.20.210">
    <property type="match status" value="1"/>
</dbReference>
<accession>A0A0F9DHJ8</accession>
<dbReference type="SUPFAM" id="SSF51726">
    <property type="entry name" value="UROD/MetE-like"/>
    <property type="match status" value="1"/>
</dbReference>
<comment type="caution">
    <text evidence="1">The sequence shown here is derived from an EMBL/GenBank/DDBJ whole genome shotgun (WGS) entry which is preliminary data.</text>
</comment>
<gene>
    <name evidence="1" type="ORF">LCGC14_2198520</name>
</gene>